<protein>
    <recommendedName>
        <fullName evidence="1">KIB1-4 beta-propeller domain-containing protein</fullName>
    </recommendedName>
</protein>
<sequence length="559" mass="63522">MSDQVYTVILIAHAVFLVKPLHSTASCGWLLTVEEMVPGKLRILYPLSTDHVEHLPSSFPKCLDLSKFEVSQVAKSYSIKYVSDGKDVTAVSRVVLCSASTAMVEAEKRVWSYVRHSILSSVLEIVCYGGNNIRAIDIKRNVHIIDHKAMKVVKTISPRSVFSESDRIIMFESNGELFAVAVARGDSSTRQKFGSYRLDEEEPESAEWINVQNKNYCGKVLFISSDWSFFIYTCQLDLRYHSPSPMQKNKLGIGGLNQKNSINGEYVIYSRNSFSWSSIHYLASRLYEGASTDLGIDAVFANSNDEQFWKNLYSTPTDVLWPPPTWFWPNPDSSSREDEEIDFHRHNSSLSRDDVYSRTVAPSKQVFNAKFTAAKNSDALTIQEHLSWIISYWLVFAEHEPKRVSDGFKGININSNLIPTLQKIWEKYGDLMEEITIRNADIIARALESLATAVIILQSNSGRSLNKEQADYLSSVLCDLQQMKFKVDWLSPFVEKAIAVHKSKPLIDSLKDFRKAKAHAEEMKQKVLIEVAKLDEVEEDMVLSMRDFPFLNHLILNKA</sequence>
<dbReference type="InterPro" id="IPR005174">
    <property type="entry name" value="KIB1-4_b-propeller"/>
</dbReference>
<dbReference type="Proteomes" id="UP001443914">
    <property type="component" value="Unassembled WGS sequence"/>
</dbReference>
<gene>
    <name evidence="2" type="ORF">RND81_04G122300</name>
</gene>
<comment type="caution">
    <text evidence="2">The sequence shown here is derived from an EMBL/GenBank/DDBJ whole genome shotgun (WGS) entry which is preliminary data.</text>
</comment>
<dbReference type="AlphaFoldDB" id="A0AAW1LJY8"/>
<dbReference type="PANTHER" id="PTHR47123">
    <property type="entry name" value="F-BOX PROTEIN SKIP23"/>
    <property type="match status" value="1"/>
</dbReference>
<dbReference type="InterPro" id="IPR007942">
    <property type="entry name" value="PLipase-like"/>
</dbReference>
<dbReference type="InterPro" id="IPR051304">
    <property type="entry name" value="SCF_F-box_domain"/>
</dbReference>
<dbReference type="EMBL" id="JBDFQZ010000004">
    <property type="protein sequence ID" value="KAK9734200.1"/>
    <property type="molecule type" value="Genomic_DNA"/>
</dbReference>
<evidence type="ECO:0000313" key="3">
    <source>
        <dbReference type="Proteomes" id="UP001443914"/>
    </source>
</evidence>
<evidence type="ECO:0000313" key="2">
    <source>
        <dbReference type="EMBL" id="KAK9734200.1"/>
    </source>
</evidence>
<keyword evidence="3" id="KW-1185">Reference proteome</keyword>
<dbReference type="Pfam" id="PF03478">
    <property type="entry name" value="Beta-prop_KIB1-4"/>
    <property type="match status" value="1"/>
</dbReference>
<evidence type="ECO:0000259" key="1">
    <source>
        <dbReference type="Pfam" id="PF03478"/>
    </source>
</evidence>
<dbReference type="PANTHER" id="PTHR47123:SF6">
    <property type="entry name" value="F-BOX PROTEIN SKIP23-LIKE ISOFORM X1"/>
    <property type="match status" value="1"/>
</dbReference>
<feature type="domain" description="KIB1-4 beta-propeller" evidence="1">
    <location>
        <begin position="25"/>
        <end position="236"/>
    </location>
</feature>
<accession>A0AAW1LJY8</accession>
<name>A0AAW1LJY8_SAPOF</name>
<proteinExistence type="predicted"/>
<dbReference type="Pfam" id="PF05278">
    <property type="entry name" value="PEARLI-4"/>
    <property type="match status" value="1"/>
</dbReference>
<reference evidence="2" key="1">
    <citation type="submission" date="2024-03" db="EMBL/GenBank/DDBJ databases">
        <title>WGS assembly of Saponaria officinalis var. Norfolk2.</title>
        <authorList>
            <person name="Jenkins J."/>
            <person name="Shu S."/>
            <person name="Grimwood J."/>
            <person name="Barry K."/>
            <person name="Goodstein D."/>
            <person name="Schmutz J."/>
            <person name="Leebens-Mack J."/>
            <person name="Osbourn A."/>
        </authorList>
    </citation>
    <scope>NUCLEOTIDE SEQUENCE [LARGE SCALE GENOMIC DNA]</scope>
    <source>
        <strain evidence="2">JIC</strain>
    </source>
</reference>
<organism evidence="2 3">
    <name type="scientific">Saponaria officinalis</name>
    <name type="common">Common soapwort</name>
    <name type="synonym">Lychnis saponaria</name>
    <dbReference type="NCBI Taxonomy" id="3572"/>
    <lineage>
        <taxon>Eukaryota</taxon>
        <taxon>Viridiplantae</taxon>
        <taxon>Streptophyta</taxon>
        <taxon>Embryophyta</taxon>
        <taxon>Tracheophyta</taxon>
        <taxon>Spermatophyta</taxon>
        <taxon>Magnoliopsida</taxon>
        <taxon>eudicotyledons</taxon>
        <taxon>Gunneridae</taxon>
        <taxon>Pentapetalae</taxon>
        <taxon>Caryophyllales</taxon>
        <taxon>Caryophyllaceae</taxon>
        <taxon>Caryophylleae</taxon>
        <taxon>Saponaria</taxon>
    </lineage>
</organism>